<proteinExistence type="predicted"/>
<dbReference type="EMBL" id="BAAAQR010000006">
    <property type="protein sequence ID" value="GAA2146463.1"/>
    <property type="molecule type" value="Genomic_DNA"/>
</dbReference>
<sequence>MTAKVASVRAGGERVEVSVDDRPSLRGAKVRLMRAVARHVELQTLEHEGKTDPQPIRLTADRADWEAGEPLRPTIDWSQARPIDVTHAKLLTSEVVQHLRAALDYLAYNLVWLDAGPPDRGRERSIHFPVVRQETRWKAEATGRLPGVTPEHLAIIREYQPFAGCSWTATLADLAMIDRHRFVLDVFREYSGAFSNSPETVSIDPDNPTRVVVDVGGLDFRFLLPDERPAVEALATLSREAAMLVWRMQGDFGEYDELTIPRQ</sequence>
<evidence type="ECO:0008006" key="3">
    <source>
        <dbReference type="Google" id="ProtNLM"/>
    </source>
</evidence>
<comment type="caution">
    <text evidence="1">The sequence shown here is derived from an EMBL/GenBank/DDBJ whole genome shotgun (WGS) entry which is preliminary data.</text>
</comment>
<organism evidence="1 2">
    <name type="scientific">Nocardioides koreensis</name>
    <dbReference type="NCBI Taxonomy" id="433651"/>
    <lineage>
        <taxon>Bacteria</taxon>
        <taxon>Bacillati</taxon>
        <taxon>Actinomycetota</taxon>
        <taxon>Actinomycetes</taxon>
        <taxon>Propionibacteriales</taxon>
        <taxon>Nocardioidaceae</taxon>
        <taxon>Nocardioides</taxon>
    </lineage>
</organism>
<gene>
    <name evidence="1" type="ORF">GCM10009844_22550</name>
</gene>
<accession>A0ABP5LLD4</accession>
<evidence type="ECO:0000313" key="2">
    <source>
        <dbReference type="Proteomes" id="UP001501771"/>
    </source>
</evidence>
<dbReference type="Proteomes" id="UP001501771">
    <property type="component" value="Unassembled WGS sequence"/>
</dbReference>
<protein>
    <recommendedName>
        <fullName evidence="3">TIGR04255 family protein</fullName>
    </recommendedName>
</protein>
<reference evidence="2" key="1">
    <citation type="journal article" date="2019" name="Int. J. Syst. Evol. Microbiol.">
        <title>The Global Catalogue of Microorganisms (GCM) 10K type strain sequencing project: providing services to taxonomists for standard genome sequencing and annotation.</title>
        <authorList>
            <consortium name="The Broad Institute Genomics Platform"/>
            <consortium name="The Broad Institute Genome Sequencing Center for Infectious Disease"/>
            <person name="Wu L."/>
            <person name="Ma J."/>
        </authorList>
    </citation>
    <scope>NUCLEOTIDE SEQUENCE [LARGE SCALE GENOMIC DNA]</scope>
    <source>
        <strain evidence="2">JCM 16022</strain>
    </source>
</reference>
<name>A0ABP5LLD4_9ACTN</name>
<evidence type="ECO:0000313" key="1">
    <source>
        <dbReference type="EMBL" id="GAA2146463.1"/>
    </source>
</evidence>
<keyword evidence="2" id="KW-1185">Reference proteome</keyword>